<comment type="caution">
    <text evidence="2">The sequence shown here is derived from an EMBL/GenBank/DDBJ whole genome shotgun (WGS) entry which is preliminary data.</text>
</comment>
<feature type="compositionally biased region" description="Polar residues" evidence="1">
    <location>
        <begin position="1"/>
        <end position="12"/>
    </location>
</feature>
<evidence type="ECO:0000313" key="3">
    <source>
        <dbReference type="Proteomes" id="UP000299102"/>
    </source>
</evidence>
<dbReference type="AlphaFoldDB" id="A0A4C1Z015"/>
<dbReference type="Proteomes" id="UP000299102">
    <property type="component" value="Unassembled WGS sequence"/>
</dbReference>
<proteinExistence type="predicted"/>
<accession>A0A4C1Z015</accession>
<reference evidence="2 3" key="1">
    <citation type="journal article" date="2019" name="Commun. Biol.">
        <title>The bagworm genome reveals a unique fibroin gene that provides high tensile strength.</title>
        <authorList>
            <person name="Kono N."/>
            <person name="Nakamura H."/>
            <person name="Ohtoshi R."/>
            <person name="Tomita M."/>
            <person name="Numata K."/>
            <person name="Arakawa K."/>
        </authorList>
    </citation>
    <scope>NUCLEOTIDE SEQUENCE [LARGE SCALE GENOMIC DNA]</scope>
</reference>
<name>A0A4C1Z015_EUMVA</name>
<dbReference type="EMBL" id="BGZK01001460">
    <property type="protein sequence ID" value="GBP80394.1"/>
    <property type="molecule type" value="Genomic_DNA"/>
</dbReference>
<protein>
    <submittedName>
        <fullName evidence="2">Uncharacterized protein</fullName>
    </submittedName>
</protein>
<evidence type="ECO:0000313" key="2">
    <source>
        <dbReference type="EMBL" id="GBP80394.1"/>
    </source>
</evidence>
<gene>
    <name evidence="2" type="ORF">EVAR_44627_1</name>
</gene>
<evidence type="ECO:0000256" key="1">
    <source>
        <dbReference type="SAM" id="MobiDB-lite"/>
    </source>
</evidence>
<sequence>MVLEPTPNQLTKPTEPKSAHTGPVLTLKVKIEYSIPLKEKETLTGSLLCPVRLSIRALYSRDPFSQERVETLSVGWLVSAPQHGNVGRRGLAATYSMSIPRCGH</sequence>
<organism evidence="2 3">
    <name type="scientific">Eumeta variegata</name>
    <name type="common">Bagworm moth</name>
    <name type="synonym">Eumeta japonica</name>
    <dbReference type="NCBI Taxonomy" id="151549"/>
    <lineage>
        <taxon>Eukaryota</taxon>
        <taxon>Metazoa</taxon>
        <taxon>Ecdysozoa</taxon>
        <taxon>Arthropoda</taxon>
        <taxon>Hexapoda</taxon>
        <taxon>Insecta</taxon>
        <taxon>Pterygota</taxon>
        <taxon>Neoptera</taxon>
        <taxon>Endopterygota</taxon>
        <taxon>Lepidoptera</taxon>
        <taxon>Glossata</taxon>
        <taxon>Ditrysia</taxon>
        <taxon>Tineoidea</taxon>
        <taxon>Psychidae</taxon>
        <taxon>Oiketicinae</taxon>
        <taxon>Eumeta</taxon>
    </lineage>
</organism>
<keyword evidence="3" id="KW-1185">Reference proteome</keyword>
<feature type="region of interest" description="Disordered" evidence="1">
    <location>
        <begin position="1"/>
        <end position="21"/>
    </location>
</feature>